<dbReference type="GO" id="GO:0005829">
    <property type="term" value="C:cytosol"/>
    <property type="evidence" value="ECO:0007669"/>
    <property type="project" value="TreeGrafter"/>
</dbReference>
<dbReference type="InterPro" id="IPR019956">
    <property type="entry name" value="Ubiquitin_dom"/>
</dbReference>
<dbReference type="SMR" id="A0A1G4KPZ5"/>
<accession>A0A1G4KPZ5</accession>
<dbReference type="SUPFAM" id="SSF46934">
    <property type="entry name" value="UBA-like"/>
    <property type="match status" value="1"/>
</dbReference>
<feature type="domain" description="Ubiquitin-like" evidence="3">
    <location>
        <begin position="5"/>
        <end position="80"/>
    </location>
</feature>
<dbReference type="FunFam" id="1.10.8.10:FF:000024">
    <property type="entry name" value="Ubiquitin domain-containing protein DSK2"/>
    <property type="match status" value="1"/>
</dbReference>
<dbReference type="InterPro" id="IPR015496">
    <property type="entry name" value="Ubiquilin"/>
</dbReference>
<dbReference type="PANTHER" id="PTHR10677">
    <property type="entry name" value="UBIQUILIN"/>
    <property type="match status" value="1"/>
</dbReference>
<feature type="compositionally biased region" description="Low complexity" evidence="1">
    <location>
        <begin position="262"/>
        <end position="282"/>
    </location>
</feature>
<evidence type="ECO:0000259" key="2">
    <source>
        <dbReference type="PROSITE" id="PS50030"/>
    </source>
</evidence>
<dbReference type="GO" id="GO:0031593">
    <property type="term" value="F:polyubiquitin modification-dependent protein binding"/>
    <property type="evidence" value="ECO:0007669"/>
    <property type="project" value="TreeGrafter"/>
</dbReference>
<dbReference type="SMART" id="SM00213">
    <property type="entry name" value="UBQ"/>
    <property type="match status" value="1"/>
</dbReference>
<dbReference type="CDD" id="cd16106">
    <property type="entry name" value="Ubl_Dsk2p_like"/>
    <property type="match status" value="1"/>
</dbReference>
<dbReference type="PRINTS" id="PR00348">
    <property type="entry name" value="UBIQUITIN"/>
</dbReference>
<reference evidence="4 5" key="1">
    <citation type="journal article" date="2011" name="J. Biotechnol.">
        <title>High-quality genome sequence of Pichia pastoris CBS7435.</title>
        <authorList>
            <person name="Kuberl A."/>
            <person name="Schneider J."/>
            <person name="Thallinger G.G."/>
            <person name="Anderl I."/>
            <person name="Wibberg D."/>
            <person name="Hajek T."/>
            <person name="Jaenicke S."/>
            <person name="Brinkrolf K."/>
            <person name="Goesmann A."/>
            <person name="Szczepanowski R."/>
            <person name="Puhler A."/>
            <person name="Schwab H."/>
            <person name="Glieder A."/>
            <person name="Pichler H."/>
        </authorList>
    </citation>
    <scope>NUCLEOTIDE SEQUENCE [LARGE SCALE GENOMIC DNA]</scope>
    <source>
        <strain evidence="5">ATCC 76273 / CBS 7435 / CECT 11047 / NRRL Y-11430 / Wegner 21-1</strain>
    </source>
</reference>
<dbReference type="AlphaFoldDB" id="A0A1G4KPZ5"/>
<dbReference type="PANTHER" id="PTHR10677:SF3">
    <property type="entry name" value="FI07626P-RELATED"/>
    <property type="match status" value="1"/>
</dbReference>
<feature type="domain" description="UBA" evidence="2">
    <location>
        <begin position="338"/>
        <end position="382"/>
    </location>
</feature>
<evidence type="ECO:0000313" key="5">
    <source>
        <dbReference type="Proteomes" id="UP000006853"/>
    </source>
</evidence>
<proteinExistence type="predicted"/>
<dbReference type="FunFam" id="3.10.20.90:FF:000205">
    <property type="entry name" value="2'-5'-oligoadenylate synthase-like protein 2"/>
    <property type="match status" value="1"/>
</dbReference>
<dbReference type="GO" id="GO:0006511">
    <property type="term" value="P:ubiquitin-dependent protein catabolic process"/>
    <property type="evidence" value="ECO:0007669"/>
    <property type="project" value="TreeGrafter"/>
</dbReference>
<dbReference type="PROSITE" id="PS50030">
    <property type="entry name" value="UBA"/>
    <property type="match status" value="1"/>
</dbReference>
<dbReference type="InterPro" id="IPR009060">
    <property type="entry name" value="UBA-like_sf"/>
</dbReference>
<dbReference type="Gene3D" id="3.10.20.90">
    <property type="entry name" value="Phosphatidylinositol 3-kinase Catalytic Subunit, Chain A, domain 1"/>
    <property type="match status" value="1"/>
</dbReference>
<dbReference type="InterPro" id="IPR015940">
    <property type="entry name" value="UBA"/>
</dbReference>
<dbReference type="Proteomes" id="UP000006853">
    <property type="component" value="Chromosome 2"/>
</dbReference>
<feature type="compositionally biased region" description="Polar residues" evidence="1">
    <location>
        <begin position="245"/>
        <end position="261"/>
    </location>
</feature>
<feature type="region of interest" description="Disordered" evidence="1">
    <location>
        <begin position="75"/>
        <end position="107"/>
    </location>
</feature>
<name>A0A1G4KPZ5_KOMPC</name>
<dbReference type="CDD" id="cd14324">
    <property type="entry name" value="UBA_Dsk2p_like"/>
    <property type="match status" value="1"/>
</dbReference>
<dbReference type="SUPFAM" id="SSF54236">
    <property type="entry name" value="Ubiquitin-like"/>
    <property type="match status" value="1"/>
</dbReference>
<dbReference type="EMBL" id="FR839629">
    <property type="protein sequence ID" value="SCV12075.1"/>
    <property type="molecule type" value="Genomic_DNA"/>
</dbReference>
<dbReference type="SMART" id="SM00165">
    <property type="entry name" value="UBA"/>
    <property type="match status" value="1"/>
</dbReference>
<dbReference type="PROSITE" id="PS00299">
    <property type="entry name" value="UBIQUITIN_1"/>
    <property type="match status" value="1"/>
</dbReference>
<feature type="region of interest" description="Disordered" evidence="1">
    <location>
        <begin position="231"/>
        <end position="287"/>
    </location>
</feature>
<keyword evidence="5" id="KW-1185">Reference proteome</keyword>
<evidence type="ECO:0000313" key="4">
    <source>
        <dbReference type="EMBL" id="SCV12075.1"/>
    </source>
</evidence>
<dbReference type="Pfam" id="PF00627">
    <property type="entry name" value="UBA"/>
    <property type="match status" value="1"/>
</dbReference>
<dbReference type="InterPro" id="IPR019954">
    <property type="entry name" value="Ubiquitin_CS"/>
</dbReference>
<evidence type="ECO:0000256" key="1">
    <source>
        <dbReference type="SAM" id="MobiDB-lite"/>
    </source>
</evidence>
<dbReference type="SMART" id="SM00727">
    <property type="entry name" value="STI1"/>
    <property type="match status" value="2"/>
</dbReference>
<feature type="compositionally biased region" description="Low complexity" evidence="1">
    <location>
        <begin position="84"/>
        <end position="107"/>
    </location>
</feature>
<reference evidence="4 5" key="2">
    <citation type="journal article" date="2016" name="FEMS Yeast Res.">
        <title>Curation of the genome annotation of Pichia pastoris (Komagataella phaffii) CBS7435 from gene level to protein function.</title>
        <authorList>
            <person name="Valli M."/>
            <person name="Tatto N.E."/>
            <person name="Peymann A."/>
            <person name="Gruber C."/>
            <person name="Landes N."/>
            <person name="Ekker H."/>
            <person name="Thallinger G.G."/>
            <person name="Mattanovich D."/>
            <person name="Gasser B."/>
            <person name="Graf A.B."/>
        </authorList>
    </citation>
    <scope>GENOME REANNOTATION</scope>
    <source>
        <strain evidence="4 5">ATCC 76273 / CBS 7435 / CECT 11047 / NRRL Y-11430 / Wegner 21-1</strain>
    </source>
</reference>
<dbReference type="Pfam" id="PF23195">
    <property type="entry name" value="UBQLN1"/>
    <property type="match status" value="1"/>
</dbReference>
<protein>
    <submittedName>
        <fullName evidence="4">Ubiquitin binding protein</fullName>
    </submittedName>
</protein>
<gene>
    <name evidence="4" type="primary">DSK2</name>
    <name evidence="4" type="ordered locus">PP7435_Chr2-2386</name>
</gene>
<dbReference type="Pfam" id="PF00240">
    <property type="entry name" value="ubiquitin"/>
    <property type="match status" value="1"/>
</dbReference>
<dbReference type="InterPro" id="IPR006636">
    <property type="entry name" value="STI1_HS-bd"/>
</dbReference>
<dbReference type="Gene3D" id="1.10.8.10">
    <property type="entry name" value="DNA helicase RuvA subunit, C-terminal domain"/>
    <property type="match status" value="1"/>
</dbReference>
<dbReference type="PROSITE" id="PS50053">
    <property type="entry name" value="UBIQUITIN_2"/>
    <property type="match status" value="1"/>
</dbReference>
<dbReference type="InterPro" id="IPR000626">
    <property type="entry name" value="Ubiquitin-like_dom"/>
</dbReference>
<evidence type="ECO:0000259" key="3">
    <source>
        <dbReference type="PROSITE" id="PS50053"/>
    </source>
</evidence>
<dbReference type="InterPro" id="IPR029071">
    <property type="entry name" value="Ubiquitin-like_domsf"/>
</dbReference>
<sequence length="383" mass="40582">MSQEIQVFIKASGNQEYELTVDPSITVEEFKGKIAEVSDIPADRQRLIYSGRALKDADTLNFYKVQSGHTIHLVKSAPKNDGGSASVANANNSTSTSTGAANNTSSAPSNIAAGQGAFNPLAGLTGARYAGMDVPMPSASMFGPDGGMGPMPDENQIAEMMESPMVQESMRNMLSDPQMVEFMIQQSPQLQQLGPYAREMLQSEQFRQMMTNPQLMRQMSSMRHMFGGAEAGAASFPAPGANPTLERNTSENNAGSATDSEANAAPTNDNTNNNNSTTTNATGINPFSALLNSSNPYAAMLNQSGGNAPPLPNTGNMQLFNSLFSGGAAPPAETDTRPPEERYETQLRQLNDMGFTDFESNVAALRRAGGSVQGAVNNLLNGS</sequence>
<organism evidence="4 5">
    <name type="scientific">Komagataella phaffii (strain ATCC 76273 / CBS 7435 / CECT 11047 / NRRL Y-11430 / Wegner 21-1)</name>
    <name type="common">Yeast</name>
    <name type="synonym">Pichia pastoris</name>
    <dbReference type="NCBI Taxonomy" id="981350"/>
    <lineage>
        <taxon>Eukaryota</taxon>
        <taxon>Fungi</taxon>
        <taxon>Dikarya</taxon>
        <taxon>Ascomycota</taxon>
        <taxon>Saccharomycotina</taxon>
        <taxon>Pichiomycetes</taxon>
        <taxon>Pichiales</taxon>
        <taxon>Pichiaceae</taxon>
        <taxon>Komagataella</taxon>
    </lineage>
</organism>